<dbReference type="OrthoDB" id="2505904at2759"/>
<evidence type="ECO:0000313" key="3">
    <source>
        <dbReference type="EMBL" id="KNE96713.1"/>
    </source>
</evidence>
<keyword evidence="1" id="KW-0175">Coiled coil</keyword>
<dbReference type="STRING" id="1165861.A0A0L0VBS0"/>
<evidence type="ECO:0000313" key="4">
    <source>
        <dbReference type="Proteomes" id="UP000054564"/>
    </source>
</evidence>
<accession>A0A0L0VBS0</accession>
<feature type="region of interest" description="Disordered" evidence="2">
    <location>
        <begin position="94"/>
        <end position="123"/>
    </location>
</feature>
<comment type="caution">
    <text evidence="3">The sequence shown here is derived from an EMBL/GenBank/DDBJ whole genome shotgun (WGS) entry which is preliminary data.</text>
</comment>
<evidence type="ECO:0000256" key="2">
    <source>
        <dbReference type="SAM" id="MobiDB-lite"/>
    </source>
</evidence>
<reference evidence="4" key="1">
    <citation type="submission" date="2014-03" db="EMBL/GenBank/DDBJ databases">
        <title>The Genome Sequence of Puccinia striiformis f. sp. tritici PST-78.</title>
        <authorList>
            <consortium name="The Broad Institute Genome Sequencing Platform"/>
            <person name="Cuomo C."/>
            <person name="Hulbert S."/>
            <person name="Chen X."/>
            <person name="Walker B."/>
            <person name="Young S.K."/>
            <person name="Zeng Q."/>
            <person name="Gargeya S."/>
            <person name="Fitzgerald M."/>
            <person name="Haas B."/>
            <person name="Abouelleil A."/>
            <person name="Alvarado L."/>
            <person name="Arachchi H.M."/>
            <person name="Berlin A.M."/>
            <person name="Chapman S.B."/>
            <person name="Goldberg J."/>
            <person name="Griggs A."/>
            <person name="Gujja S."/>
            <person name="Hansen M."/>
            <person name="Howarth C."/>
            <person name="Imamovic A."/>
            <person name="Larimer J."/>
            <person name="McCowan C."/>
            <person name="Montmayeur A."/>
            <person name="Murphy C."/>
            <person name="Neiman D."/>
            <person name="Pearson M."/>
            <person name="Priest M."/>
            <person name="Roberts A."/>
            <person name="Saif S."/>
            <person name="Shea T."/>
            <person name="Sisk P."/>
            <person name="Sykes S."/>
            <person name="Wortman J."/>
            <person name="Nusbaum C."/>
            <person name="Birren B."/>
        </authorList>
    </citation>
    <scope>NUCLEOTIDE SEQUENCE [LARGE SCALE GENOMIC DNA]</scope>
    <source>
        <strain evidence="4">race PST-78</strain>
    </source>
</reference>
<feature type="compositionally biased region" description="Acidic residues" evidence="2">
    <location>
        <begin position="103"/>
        <end position="123"/>
    </location>
</feature>
<organism evidence="3 4">
    <name type="scientific">Puccinia striiformis f. sp. tritici PST-78</name>
    <dbReference type="NCBI Taxonomy" id="1165861"/>
    <lineage>
        <taxon>Eukaryota</taxon>
        <taxon>Fungi</taxon>
        <taxon>Dikarya</taxon>
        <taxon>Basidiomycota</taxon>
        <taxon>Pucciniomycotina</taxon>
        <taxon>Pucciniomycetes</taxon>
        <taxon>Pucciniales</taxon>
        <taxon>Pucciniaceae</taxon>
        <taxon>Puccinia</taxon>
    </lineage>
</organism>
<dbReference type="Proteomes" id="UP000054564">
    <property type="component" value="Unassembled WGS sequence"/>
</dbReference>
<protein>
    <submittedName>
        <fullName evidence="3">Uncharacterized protein</fullName>
    </submittedName>
</protein>
<feature type="coiled-coil region" evidence="1">
    <location>
        <begin position="1"/>
        <end position="28"/>
    </location>
</feature>
<keyword evidence="4" id="KW-1185">Reference proteome</keyword>
<dbReference type="EMBL" id="AJIL01000078">
    <property type="protein sequence ID" value="KNE96713.1"/>
    <property type="molecule type" value="Genomic_DNA"/>
</dbReference>
<proteinExistence type="predicted"/>
<gene>
    <name evidence="3" type="ORF">PSTG_09984</name>
</gene>
<evidence type="ECO:0000256" key="1">
    <source>
        <dbReference type="SAM" id="Coils"/>
    </source>
</evidence>
<name>A0A0L0VBS0_9BASI</name>
<sequence length="123" mass="14438">MKAQAEQLAAKEEKIKKAHQRMKELRATLVRYWDRNIRNTMGKIIQNKWNGLYKVIKQINRGPYILAELDGMELARSSAANHIKKFYLRGEAGEEGWKKTESTSEEEEEAIIKEEEQEEEKTE</sequence>
<dbReference type="AlphaFoldDB" id="A0A0L0VBS0"/>